<dbReference type="Pfam" id="PF03486">
    <property type="entry name" value="HI0933_like"/>
    <property type="match status" value="1"/>
</dbReference>
<comment type="cofactor">
    <cofactor evidence="1">
        <name>FAD</name>
        <dbReference type="ChEBI" id="CHEBI:57692"/>
    </cofactor>
</comment>
<sequence length="378" mass="41987">MFRTDIVIIGAGASGLMLGALMPDSDFVILEHNPNIGAKMLVSGGGRCNITNDKLKPKNYLGNQRFVRNIIKRFDQNQLLSWLGQRGLVPEMRKNSHYFCKTSAKEIVDLLKREIDRKKFRLDTEVERVEKRDELFEVYTSRGVFQAREVVVASGGLSFPKLGATSIGYDIALSFGHTIHTLKAGLVGFTVQPEQFFFKSLSGISTEVRIRVGEKEIEGALLFAHKGISGPAVLDASLYWERGKISIDFLPKVNIEQLKSSKKNISNLLGLPSRVAKAFLVELKIDDKKSTLLTRDEWNQIEALKAYEFAPAGTFGYSKAEVTKGGIDTDEIDASSMMSQKVEGIYFIGEVLDVTGELGGYNFQWAFSTAFVCSKAIM</sequence>
<dbReference type="EMBL" id="FPHE01000053">
    <property type="protein sequence ID" value="SFV54458.1"/>
    <property type="molecule type" value="Genomic_DNA"/>
</dbReference>
<protein>
    <submittedName>
        <fullName evidence="6">NAD(FAD)-utilizing dehydrogenases</fullName>
    </submittedName>
</protein>
<proteinExistence type="predicted"/>
<dbReference type="InterPro" id="IPR036188">
    <property type="entry name" value="FAD/NAD-bd_sf"/>
</dbReference>
<keyword evidence="3" id="KW-0274">FAD</keyword>
<evidence type="ECO:0000256" key="2">
    <source>
        <dbReference type="ARBA" id="ARBA00022630"/>
    </source>
</evidence>
<dbReference type="AlphaFoldDB" id="A0A1W1BLQ2"/>
<dbReference type="InterPro" id="IPR057661">
    <property type="entry name" value="RsdA/BaiN/AoA(So)_Rossmann"/>
</dbReference>
<dbReference type="PANTHER" id="PTHR42887:SF2">
    <property type="entry name" value="OS12G0638800 PROTEIN"/>
    <property type="match status" value="1"/>
</dbReference>
<keyword evidence="2" id="KW-0285">Flavoprotein</keyword>
<dbReference type="InterPro" id="IPR055178">
    <property type="entry name" value="RsdA/BaiN/AoA(So)-like_dom"/>
</dbReference>
<reference evidence="6" key="1">
    <citation type="submission" date="2016-10" db="EMBL/GenBank/DDBJ databases">
        <authorList>
            <person name="de Groot N.N."/>
        </authorList>
    </citation>
    <scope>NUCLEOTIDE SEQUENCE</scope>
</reference>
<evidence type="ECO:0000256" key="1">
    <source>
        <dbReference type="ARBA" id="ARBA00001974"/>
    </source>
</evidence>
<evidence type="ECO:0000313" key="6">
    <source>
        <dbReference type="EMBL" id="SFV54458.1"/>
    </source>
</evidence>
<evidence type="ECO:0000256" key="3">
    <source>
        <dbReference type="ARBA" id="ARBA00022827"/>
    </source>
</evidence>
<dbReference type="Pfam" id="PF22780">
    <property type="entry name" value="HI0933_like_1st"/>
    <property type="match status" value="1"/>
</dbReference>
<name>A0A1W1BLQ2_9ZZZZ</name>
<organism evidence="6">
    <name type="scientific">hydrothermal vent metagenome</name>
    <dbReference type="NCBI Taxonomy" id="652676"/>
    <lineage>
        <taxon>unclassified sequences</taxon>
        <taxon>metagenomes</taxon>
        <taxon>ecological metagenomes</taxon>
    </lineage>
</organism>
<evidence type="ECO:0000259" key="4">
    <source>
        <dbReference type="Pfam" id="PF03486"/>
    </source>
</evidence>
<dbReference type="Gene3D" id="1.10.8.260">
    <property type="entry name" value="HI0933 insert domain-like"/>
    <property type="match status" value="1"/>
</dbReference>
<dbReference type="SUPFAM" id="SSF160996">
    <property type="entry name" value="HI0933 insert domain-like"/>
    <property type="match status" value="1"/>
</dbReference>
<dbReference type="SUPFAM" id="SSF51905">
    <property type="entry name" value="FAD/NAD(P)-binding domain"/>
    <property type="match status" value="1"/>
</dbReference>
<dbReference type="InterPro" id="IPR023166">
    <property type="entry name" value="BaiN-like_dom_sf"/>
</dbReference>
<dbReference type="InterPro" id="IPR004792">
    <property type="entry name" value="BaiN-like"/>
</dbReference>
<accession>A0A1W1BLQ2</accession>
<dbReference type="NCBIfam" id="TIGR00275">
    <property type="entry name" value="aminoacetone oxidase family FAD-binding enzyme"/>
    <property type="match status" value="1"/>
</dbReference>
<gene>
    <name evidence="6" type="ORF">MNB_SV-12-984</name>
</gene>
<dbReference type="Gene3D" id="3.50.50.60">
    <property type="entry name" value="FAD/NAD(P)-binding domain"/>
    <property type="match status" value="1"/>
</dbReference>
<feature type="domain" description="RsdA/BaiN/AoA(So)-like insert" evidence="5">
    <location>
        <begin position="184"/>
        <end position="322"/>
    </location>
</feature>
<dbReference type="PANTHER" id="PTHR42887">
    <property type="entry name" value="OS12G0638800 PROTEIN"/>
    <property type="match status" value="1"/>
</dbReference>
<evidence type="ECO:0000259" key="5">
    <source>
        <dbReference type="Pfam" id="PF22780"/>
    </source>
</evidence>
<dbReference type="Gene3D" id="2.40.30.10">
    <property type="entry name" value="Translation factors"/>
    <property type="match status" value="1"/>
</dbReference>
<feature type="domain" description="RsdA/BaiN/AoA(So)-like Rossmann fold-like" evidence="4">
    <location>
        <begin position="5"/>
        <end position="375"/>
    </location>
</feature>